<organism evidence="2 3">
    <name type="scientific">Fusicatenibacter saccharivorans</name>
    <dbReference type="NCBI Taxonomy" id="1150298"/>
    <lineage>
        <taxon>Bacteria</taxon>
        <taxon>Bacillati</taxon>
        <taxon>Bacillota</taxon>
        <taxon>Clostridia</taxon>
        <taxon>Lachnospirales</taxon>
        <taxon>Lachnospiraceae</taxon>
        <taxon>Fusicatenibacter</taxon>
    </lineage>
</organism>
<dbReference type="RefSeq" id="WP_055226078.1">
    <property type="nucleotide sequence ID" value="NZ_CAXSRP010000008.1"/>
</dbReference>
<dbReference type="EMBL" id="CYYV01000002">
    <property type="protein sequence ID" value="CUN56868.1"/>
    <property type="molecule type" value="Genomic_DNA"/>
</dbReference>
<keyword evidence="1" id="KW-0175">Coiled coil</keyword>
<feature type="coiled-coil region" evidence="1">
    <location>
        <begin position="29"/>
        <end position="60"/>
    </location>
</feature>
<evidence type="ECO:0000313" key="3">
    <source>
        <dbReference type="Proteomes" id="UP000095706"/>
    </source>
</evidence>
<accession>A0A173Y2C4</accession>
<evidence type="ECO:0000313" key="2">
    <source>
        <dbReference type="EMBL" id="CUN56868.1"/>
    </source>
</evidence>
<name>A0A173Y2C4_9FIRM</name>
<protein>
    <submittedName>
        <fullName evidence="2">Uncharacterized protein</fullName>
    </submittedName>
</protein>
<gene>
    <name evidence="2" type="ORF">ERS852406_00376</name>
</gene>
<evidence type="ECO:0000256" key="1">
    <source>
        <dbReference type="SAM" id="Coils"/>
    </source>
</evidence>
<dbReference type="Proteomes" id="UP000095706">
    <property type="component" value="Unassembled WGS sequence"/>
</dbReference>
<reference evidence="2 3" key="1">
    <citation type="submission" date="2015-09" db="EMBL/GenBank/DDBJ databases">
        <authorList>
            <consortium name="Pathogen Informatics"/>
        </authorList>
    </citation>
    <scope>NUCLEOTIDE SEQUENCE [LARGE SCALE GENOMIC DNA]</scope>
    <source>
        <strain evidence="2 3">2789STDY5608849</strain>
    </source>
</reference>
<dbReference type="AlphaFoldDB" id="A0A173Y2C4"/>
<proteinExistence type="predicted"/>
<sequence length="60" mass="7039">MSLHEKWENIDHRFRMLDAADQDGEAGLLSEAYERLIAAYQEARELNDEMEELLKNALMN</sequence>